<organism evidence="3 4">
    <name type="scientific">Ordospora colligata OC4</name>
    <dbReference type="NCBI Taxonomy" id="1354746"/>
    <lineage>
        <taxon>Eukaryota</taxon>
        <taxon>Fungi</taxon>
        <taxon>Fungi incertae sedis</taxon>
        <taxon>Microsporidia</taxon>
        <taxon>Ordosporidae</taxon>
        <taxon>Ordospora</taxon>
    </lineage>
</organism>
<gene>
    <name evidence="3" type="ORF">M896_100500</name>
</gene>
<dbReference type="InterPro" id="IPR013763">
    <property type="entry name" value="Cyclin-like_dom"/>
</dbReference>
<keyword evidence="1" id="KW-0195">Cyclin</keyword>
<dbReference type="EMBL" id="JOKQ01000010">
    <property type="protein sequence ID" value="KHN69066.1"/>
    <property type="molecule type" value="Genomic_DNA"/>
</dbReference>
<evidence type="ECO:0000313" key="3">
    <source>
        <dbReference type="EMBL" id="KHN69066.1"/>
    </source>
</evidence>
<dbReference type="OrthoDB" id="5590282at2759"/>
<dbReference type="InterPro" id="IPR039361">
    <property type="entry name" value="Cyclin"/>
</dbReference>
<dbReference type="InParanoid" id="A0A0B2UDB5"/>
<dbReference type="Pfam" id="PF00134">
    <property type="entry name" value="Cyclin_N"/>
    <property type="match status" value="1"/>
</dbReference>
<evidence type="ECO:0000256" key="1">
    <source>
        <dbReference type="RuleBase" id="RU000383"/>
    </source>
</evidence>
<dbReference type="AlphaFoldDB" id="A0A0B2UDB5"/>
<sequence>MKRVFEDITNVSRKNIKLTIHKSEHRRKLLRWLYEVVNDFEYSQVTFSIAVLILDRYVEMCGLDLTKYQLVGISALFLGAKLEEKHLRTVDDYVLVTSDSFLKQEILDKEVEMLKVLEFDMIMKLPHCLLREAQIEKMSERYSMKQRQEIFFCAFSYLIEKNSCKWNALQLYTKGIHEASNLLAGYEADIDFKFYLENNRIIKGIFMYSLYRLFDI</sequence>
<dbReference type="PANTHER" id="PTHR10177">
    <property type="entry name" value="CYCLINS"/>
    <property type="match status" value="1"/>
</dbReference>
<dbReference type="STRING" id="1354746.A0A0B2UDB5"/>
<dbReference type="Proteomes" id="UP000031056">
    <property type="component" value="Unassembled WGS sequence"/>
</dbReference>
<keyword evidence="4" id="KW-1185">Reference proteome</keyword>
<dbReference type="VEuPathDB" id="MicrosporidiaDB:M896_100500"/>
<dbReference type="GeneID" id="26262460"/>
<dbReference type="HOGENOM" id="CLU_1277599_0_0_1"/>
<dbReference type="Gene3D" id="1.10.472.10">
    <property type="entry name" value="Cyclin-like"/>
    <property type="match status" value="1"/>
</dbReference>
<dbReference type="SUPFAM" id="SSF47954">
    <property type="entry name" value="Cyclin-like"/>
    <property type="match status" value="1"/>
</dbReference>
<reference evidence="3 4" key="1">
    <citation type="journal article" date="2014" name="MBio">
        <title>The Ordospora colligata genome; evolution of extreme reduction in microsporidia and host-to-parasite horizontal gene transfer.</title>
        <authorList>
            <person name="Pombert J.-F."/>
            <person name="Haag K.L."/>
            <person name="Beidas S."/>
            <person name="Ebert D."/>
            <person name="Keeling P.J."/>
        </authorList>
    </citation>
    <scope>NUCLEOTIDE SEQUENCE [LARGE SCALE GENOMIC DNA]</scope>
    <source>
        <strain evidence="3 4">OC4</strain>
    </source>
</reference>
<comment type="caution">
    <text evidence="3">The sequence shown here is derived from an EMBL/GenBank/DDBJ whole genome shotgun (WGS) entry which is preliminary data.</text>
</comment>
<dbReference type="InterPro" id="IPR036915">
    <property type="entry name" value="Cyclin-like_sf"/>
</dbReference>
<dbReference type="SMART" id="SM00385">
    <property type="entry name" value="CYCLIN"/>
    <property type="match status" value="1"/>
</dbReference>
<feature type="domain" description="Cyclin-like" evidence="2">
    <location>
        <begin position="31"/>
        <end position="115"/>
    </location>
</feature>
<dbReference type="InterPro" id="IPR006671">
    <property type="entry name" value="Cyclin_N"/>
</dbReference>
<accession>A0A0B2UDB5</accession>
<proteinExistence type="inferred from homology"/>
<name>A0A0B2UDB5_9MICR</name>
<protein>
    <submittedName>
        <fullName evidence="3">Cyclin</fullName>
    </submittedName>
</protein>
<dbReference type="RefSeq" id="XP_014563108.1">
    <property type="nucleotide sequence ID" value="XM_014707622.1"/>
</dbReference>
<evidence type="ECO:0000259" key="2">
    <source>
        <dbReference type="SMART" id="SM00385"/>
    </source>
</evidence>
<comment type="similarity">
    <text evidence="1">Belongs to the cyclin family.</text>
</comment>
<evidence type="ECO:0000313" key="4">
    <source>
        <dbReference type="Proteomes" id="UP000031056"/>
    </source>
</evidence>